<dbReference type="SUPFAM" id="SSF53187">
    <property type="entry name" value="Zn-dependent exopeptidases"/>
    <property type="match status" value="1"/>
</dbReference>
<name>A0ABX0XEL6_9BACT</name>
<dbReference type="Proteomes" id="UP000770785">
    <property type="component" value="Unassembled WGS sequence"/>
</dbReference>
<sequence length="316" mass="34685">MEGESSGRVIGHYRGSEAGPLVVAIGGIHGNEPAGVRALEKLFELLDEEPELNPGFTFRGELLALRGNLEGLSQGKRYIDADLNRIWRPFIGKKPVFQTSEDRELYELLACIEHAVEEAPLSELVFLDIHTTTADGGIFAVTGDDTPSLSLAAEMTVPVVKGMLSSFQGTTLHYFRGDHFTTDFPVRAVTFEAGSHNDPNSVELALAATINLIRALGCVRDEDVNTYHDELLRGAATHLPALTDLVYIHRITEADKFVMSPGFVNFQAVRKGDVVGRDRNGDVAVPDAGYLLMPLYQEQGDEGFFLLQDYKMPDGY</sequence>
<dbReference type="RefSeq" id="WP_168038314.1">
    <property type="nucleotide sequence ID" value="NZ_JAATJH010000004.1"/>
</dbReference>
<evidence type="ECO:0000256" key="4">
    <source>
        <dbReference type="ARBA" id="ARBA00022833"/>
    </source>
</evidence>
<keyword evidence="4" id="KW-0862">Zinc</keyword>
<dbReference type="PANTHER" id="PTHR15162">
    <property type="entry name" value="ASPARTOACYLASE"/>
    <property type="match status" value="1"/>
</dbReference>
<organism evidence="6 7">
    <name type="scientific">Neolewinella antarctica</name>
    <dbReference type="NCBI Taxonomy" id="442734"/>
    <lineage>
        <taxon>Bacteria</taxon>
        <taxon>Pseudomonadati</taxon>
        <taxon>Bacteroidota</taxon>
        <taxon>Saprospiria</taxon>
        <taxon>Saprospirales</taxon>
        <taxon>Lewinellaceae</taxon>
        <taxon>Neolewinella</taxon>
    </lineage>
</organism>
<evidence type="ECO:0000313" key="6">
    <source>
        <dbReference type="EMBL" id="NJC27329.1"/>
    </source>
</evidence>
<gene>
    <name evidence="6" type="ORF">GGR27_002842</name>
</gene>
<dbReference type="EC" id="3.5.1.96" evidence="6"/>
<dbReference type="InterPro" id="IPR050178">
    <property type="entry name" value="AspA/AstE_fam"/>
</dbReference>
<dbReference type="Pfam" id="PF24827">
    <property type="entry name" value="AstE_AspA_cat"/>
    <property type="match status" value="1"/>
</dbReference>
<comment type="caution">
    <text evidence="6">The sequence shown here is derived from an EMBL/GenBank/DDBJ whole genome shotgun (WGS) entry which is preliminary data.</text>
</comment>
<accession>A0ABX0XEL6</accession>
<keyword evidence="3 6" id="KW-0378">Hydrolase</keyword>
<evidence type="ECO:0000259" key="5">
    <source>
        <dbReference type="Pfam" id="PF24827"/>
    </source>
</evidence>
<evidence type="ECO:0000256" key="2">
    <source>
        <dbReference type="ARBA" id="ARBA00022723"/>
    </source>
</evidence>
<dbReference type="PANTHER" id="PTHR15162:SF7">
    <property type="entry name" value="SUCCINYLGLUTAMATE DESUCCINYLASE"/>
    <property type="match status" value="1"/>
</dbReference>
<comment type="cofactor">
    <cofactor evidence="1">
        <name>Zn(2+)</name>
        <dbReference type="ChEBI" id="CHEBI:29105"/>
    </cofactor>
</comment>
<keyword evidence="7" id="KW-1185">Reference proteome</keyword>
<keyword evidence="2" id="KW-0479">Metal-binding</keyword>
<dbReference type="GO" id="GO:0009017">
    <property type="term" value="F:succinylglutamate desuccinylase activity"/>
    <property type="evidence" value="ECO:0007669"/>
    <property type="project" value="UniProtKB-EC"/>
</dbReference>
<dbReference type="InterPro" id="IPR055438">
    <property type="entry name" value="AstE_AspA_cat"/>
</dbReference>
<evidence type="ECO:0000256" key="3">
    <source>
        <dbReference type="ARBA" id="ARBA00022801"/>
    </source>
</evidence>
<evidence type="ECO:0000256" key="1">
    <source>
        <dbReference type="ARBA" id="ARBA00001947"/>
    </source>
</evidence>
<protein>
    <submittedName>
        <fullName evidence="6">Succinylglutamate desuccinylase</fullName>
        <ecNumber evidence="6">3.5.1.96</ecNumber>
    </submittedName>
</protein>
<dbReference type="EMBL" id="JAATJH010000004">
    <property type="protein sequence ID" value="NJC27329.1"/>
    <property type="molecule type" value="Genomic_DNA"/>
</dbReference>
<evidence type="ECO:0000313" key="7">
    <source>
        <dbReference type="Proteomes" id="UP000770785"/>
    </source>
</evidence>
<proteinExistence type="predicted"/>
<dbReference type="Gene3D" id="3.40.630.10">
    <property type="entry name" value="Zn peptidases"/>
    <property type="match status" value="1"/>
</dbReference>
<reference evidence="6 7" key="1">
    <citation type="submission" date="2020-03" db="EMBL/GenBank/DDBJ databases">
        <title>Genomic Encyclopedia of Type Strains, Phase IV (KMG-IV): sequencing the most valuable type-strain genomes for metagenomic binning, comparative biology and taxonomic classification.</title>
        <authorList>
            <person name="Goeker M."/>
        </authorList>
    </citation>
    <scope>NUCLEOTIDE SEQUENCE [LARGE SCALE GENOMIC DNA]</scope>
    <source>
        <strain evidence="6 7">DSM 105096</strain>
    </source>
</reference>
<feature type="domain" description="Succinylglutamate desuccinylase/Aspartoacylase catalytic" evidence="5">
    <location>
        <begin position="19"/>
        <end position="163"/>
    </location>
</feature>